<comment type="caution">
    <text evidence="2">The sequence shown here is derived from an EMBL/GenBank/DDBJ whole genome shotgun (WGS) entry which is preliminary data.</text>
</comment>
<dbReference type="Proteomes" id="UP001189429">
    <property type="component" value="Unassembled WGS sequence"/>
</dbReference>
<feature type="non-terminal residue" evidence="2">
    <location>
        <position position="93"/>
    </location>
</feature>
<evidence type="ECO:0000313" key="2">
    <source>
        <dbReference type="EMBL" id="CAK0808944.1"/>
    </source>
</evidence>
<keyword evidence="3" id="KW-1185">Reference proteome</keyword>
<reference evidence="2" key="1">
    <citation type="submission" date="2023-10" db="EMBL/GenBank/DDBJ databases">
        <authorList>
            <person name="Chen Y."/>
            <person name="Shah S."/>
            <person name="Dougan E. K."/>
            <person name="Thang M."/>
            <person name="Chan C."/>
        </authorList>
    </citation>
    <scope>NUCLEOTIDE SEQUENCE [LARGE SCALE GENOMIC DNA]</scope>
</reference>
<name>A0ABN9QUQ8_9DINO</name>
<evidence type="ECO:0000256" key="1">
    <source>
        <dbReference type="SAM" id="MobiDB-lite"/>
    </source>
</evidence>
<protein>
    <submittedName>
        <fullName evidence="2">Uncharacterized protein</fullName>
    </submittedName>
</protein>
<organism evidence="2 3">
    <name type="scientific">Prorocentrum cordatum</name>
    <dbReference type="NCBI Taxonomy" id="2364126"/>
    <lineage>
        <taxon>Eukaryota</taxon>
        <taxon>Sar</taxon>
        <taxon>Alveolata</taxon>
        <taxon>Dinophyceae</taxon>
        <taxon>Prorocentrales</taxon>
        <taxon>Prorocentraceae</taxon>
        <taxon>Prorocentrum</taxon>
    </lineage>
</organism>
<feature type="region of interest" description="Disordered" evidence="1">
    <location>
        <begin position="1"/>
        <end position="26"/>
    </location>
</feature>
<accession>A0ABN9QUQ8</accession>
<dbReference type="EMBL" id="CAUYUJ010004286">
    <property type="protein sequence ID" value="CAK0808944.1"/>
    <property type="molecule type" value="Genomic_DNA"/>
</dbReference>
<gene>
    <name evidence="2" type="ORF">PCOR1329_LOCUS14355</name>
</gene>
<proteinExistence type="predicted"/>
<sequence length="93" mass="10323">MPDSTVDSAWSGLEVRGQDSDVPDSSQTLWLPASLANERRKHRGEVWQVSEKVMDPAERARAVAEGKLLLGFAVELARMQIAGGRFFAFEHPK</sequence>
<evidence type="ECO:0000313" key="3">
    <source>
        <dbReference type="Proteomes" id="UP001189429"/>
    </source>
</evidence>